<evidence type="ECO:0000256" key="1">
    <source>
        <dbReference type="SAM" id="MobiDB-lite"/>
    </source>
</evidence>
<organism evidence="2">
    <name type="scientific">Rhizophora mucronata</name>
    <name type="common">Asiatic mangrove</name>
    <dbReference type="NCBI Taxonomy" id="61149"/>
    <lineage>
        <taxon>Eukaryota</taxon>
        <taxon>Viridiplantae</taxon>
        <taxon>Streptophyta</taxon>
        <taxon>Embryophyta</taxon>
        <taxon>Tracheophyta</taxon>
        <taxon>Spermatophyta</taxon>
        <taxon>Magnoliopsida</taxon>
        <taxon>eudicotyledons</taxon>
        <taxon>Gunneridae</taxon>
        <taxon>Pentapetalae</taxon>
        <taxon>rosids</taxon>
        <taxon>fabids</taxon>
        <taxon>Malpighiales</taxon>
        <taxon>Rhizophoraceae</taxon>
        <taxon>Rhizophora</taxon>
    </lineage>
</organism>
<protein>
    <submittedName>
        <fullName evidence="2">Vacuolar protein-sorting-associated protein 11 homolog</fullName>
    </submittedName>
</protein>
<dbReference type="AlphaFoldDB" id="A0A2P2J827"/>
<accession>A0A2P2J827</accession>
<reference evidence="2" key="1">
    <citation type="submission" date="2018-02" db="EMBL/GenBank/DDBJ databases">
        <title>Rhizophora mucronata_Transcriptome.</title>
        <authorList>
            <person name="Meera S.P."/>
            <person name="Sreeshan A."/>
            <person name="Augustine A."/>
        </authorList>
    </citation>
    <scope>NUCLEOTIDE SEQUENCE</scope>
    <source>
        <tissue evidence="2">Leaf</tissue>
    </source>
</reference>
<sequence>MKMQTNHLCLWKLTGEDSQYPNTIRCGCACACACALWLCLVEVKNLEAQGRLLRNDLFFFPNSHQEVALSELLEKENGRRMGLEGEIELEATIEEADGAIVTANRHLTSAAGTALDLPSNLLGNRALSAVLVLEELEFPPLIHSSPSLFQNTPLPRYDKQTERRDQEANYTKRIG</sequence>
<feature type="compositionally biased region" description="Basic and acidic residues" evidence="1">
    <location>
        <begin position="156"/>
        <end position="167"/>
    </location>
</feature>
<dbReference type="EMBL" id="GGEC01009163">
    <property type="protein sequence ID" value="MBW89646.1"/>
    <property type="molecule type" value="Transcribed_RNA"/>
</dbReference>
<feature type="region of interest" description="Disordered" evidence="1">
    <location>
        <begin position="149"/>
        <end position="175"/>
    </location>
</feature>
<name>A0A2P2J827_RHIMU</name>
<proteinExistence type="predicted"/>
<evidence type="ECO:0000313" key="2">
    <source>
        <dbReference type="EMBL" id="MBW89646.1"/>
    </source>
</evidence>